<keyword evidence="1" id="KW-0863">Zinc-finger</keyword>
<keyword evidence="1" id="KW-0479">Metal-binding</keyword>
<dbReference type="EMBL" id="GBHO01024865">
    <property type="protein sequence ID" value="JAG18739.1"/>
    <property type="molecule type" value="Transcribed_RNA"/>
</dbReference>
<gene>
    <name evidence="4" type="primary">lola_56</name>
    <name evidence="4" type="ORF">CM83_59838</name>
</gene>
<organism evidence="4">
    <name type="scientific">Lygus hesperus</name>
    <name type="common">Western plant bug</name>
    <dbReference type="NCBI Taxonomy" id="30085"/>
    <lineage>
        <taxon>Eukaryota</taxon>
        <taxon>Metazoa</taxon>
        <taxon>Ecdysozoa</taxon>
        <taxon>Arthropoda</taxon>
        <taxon>Hexapoda</taxon>
        <taxon>Insecta</taxon>
        <taxon>Pterygota</taxon>
        <taxon>Neoptera</taxon>
        <taxon>Paraneoptera</taxon>
        <taxon>Hemiptera</taxon>
        <taxon>Heteroptera</taxon>
        <taxon>Panheteroptera</taxon>
        <taxon>Cimicomorpha</taxon>
        <taxon>Miridae</taxon>
        <taxon>Mirini</taxon>
        <taxon>Lygus</taxon>
    </lineage>
</organism>
<keyword evidence="2" id="KW-0812">Transmembrane</keyword>
<feature type="transmembrane region" description="Helical" evidence="2">
    <location>
        <begin position="20"/>
        <end position="39"/>
    </location>
</feature>
<protein>
    <submittedName>
        <fullName evidence="4">Longitudinals lacking protein, isoforms A/B/D/L</fullName>
    </submittedName>
</protein>
<name>A0A0A9XFJ3_LYGHE</name>
<dbReference type="Gene3D" id="3.30.160.60">
    <property type="entry name" value="Classic Zinc Finger"/>
    <property type="match status" value="1"/>
</dbReference>
<proteinExistence type="predicted"/>
<dbReference type="SMART" id="SM00355">
    <property type="entry name" value="ZnF_C2H2"/>
    <property type="match status" value="2"/>
</dbReference>
<dbReference type="PROSITE" id="PS50157">
    <property type="entry name" value="ZINC_FINGER_C2H2_2"/>
    <property type="match status" value="1"/>
</dbReference>
<evidence type="ECO:0000259" key="3">
    <source>
        <dbReference type="PROSITE" id="PS50157"/>
    </source>
</evidence>
<evidence type="ECO:0000313" key="4">
    <source>
        <dbReference type="EMBL" id="JAG18739.1"/>
    </source>
</evidence>
<evidence type="ECO:0000256" key="1">
    <source>
        <dbReference type="PROSITE-ProRule" id="PRU00042"/>
    </source>
</evidence>
<sequence>MCCTNLLIEVPDLFSTSKHQYLFMIVSLLFRLVPGPFFCPSCPRKYKYKGDLTRHINYECGKAPMFKCPFCDHRVKRKSNMKTHIGIVHGTIIRNHQHIIETVP</sequence>
<dbReference type="SUPFAM" id="SSF57667">
    <property type="entry name" value="beta-beta-alpha zinc fingers"/>
    <property type="match status" value="1"/>
</dbReference>
<keyword evidence="1" id="KW-0862">Zinc</keyword>
<dbReference type="PROSITE" id="PS00028">
    <property type="entry name" value="ZINC_FINGER_C2H2_1"/>
    <property type="match status" value="1"/>
</dbReference>
<dbReference type="InterPro" id="IPR036236">
    <property type="entry name" value="Znf_C2H2_sf"/>
</dbReference>
<keyword evidence="2" id="KW-1133">Transmembrane helix</keyword>
<reference evidence="4" key="1">
    <citation type="journal article" date="2014" name="PLoS ONE">
        <title>Transcriptome-Based Identification of ABC Transporters in the Western Tarnished Plant Bug Lygus hesperus.</title>
        <authorList>
            <person name="Hull J.J."/>
            <person name="Chaney K."/>
            <person name="Geib S.M."/>
            <person name="Fabrick J.A."/>
            <person name="Brent C.S."/>
            <person name="Walsh D."/>
            <person name="Lavine L.C."/>
        </authorList>
    </citation>
    <scope>NUCLEOTIDE SEQUENCE</scope>
</reference>
<reference evidence="4" key="2">
    <citation type="submission" date="2014-07" db="EMBL/GenBank/DDBJ databases">
        <authorList>
            <person name="Hull J."/>
        </authorList>
    </citation>
    <scope>NUCLEOTIDE SEQUENCE</scope>
</reference>
<keyword evidence="2" id="KW-0472">Membrane</keyword>
<feature type="domain" description="C2H2-type" evidence="3">
    <location>
        <begin position="37"/>
        <end position="64"/>
    </location>
</feature>
<accession>A0A0A9XFJ3</accession>
<dbReference type="Pfam" id="PF00096">
    <property type="entry name" value="zf-C2H2"/>
    <property type="match status" value="2"/>
</dbReference>
<dbReference type="InterPro" id="IPR013087">
    <property type="entry name" value="Znf_C2H2_type"/>
</dbReference>
<dbReference type="AlphaFoldDB" id="A0A0A9XFJ3"/>
<dbReference type="GO" id="GO:0008270">
    <property type="term" value="F:zinc ion binding"/>
    <property type="evidence" value="ECO:0007669"/>
    <property type="project" value="UniProtKB-KW"/>
</dbReference>
<evidence type="ECO:0000256" key="2">
    <source>
        <dbReference type="SAM" id="Phobius"/>
    </source>
</evidence>